<gene>
    <name evidence="2" type="ORF">M8542_47810</name>
</gene>
<evidence type="ECO:0000313" key="3">
    <source>
        <dbReference type="Proteomes" id="UP001144096"/>
    </source>
</evidence>
<accession>A0A9X2NNS8</accession>
<dbReference type="InterPro" id="IPR024983">
    <property type="entry name" value="CHAT_dom"/>
</dbReference>
<dbReference type="Pfam" id="PF12770">
    <property type="entry name" value="CHAT"/>
    <property type="match status" value="1"/>
</dbReference>
<reference evidence="2" key="1">
    <citation type="submission" date="2022-06" db="EMBL/GenBank/DDBJ databases">
        <title>Amycolatopsis iheyaensis sp. nov., a new species of the genus Amycolatopsis isolated from soil in Iheya island, Japan.</title>
        <authorList>
            <person name="Ngamcharungchit C."/>
            <person name="Kanto H."/>
            <person name="Take A."/>
            <person name="Intra B."/>
            <person name="Matsumoto A."/>
            <person name="Panbangred W."/>
            <person name="Inahashi Y."/>
        </authorList>
    </citation>
    <scope>NUCLEOTIDE SEQUENCE</scope>
    <source>
        <strain evidence="2">OK19-0408</strain>
    </source>
</reference>
<sequence>MPTATGSLPRFRQPRRPQLAGFRHVVASLWPLSDRIAADAARAFYRLLPGRTGADGAAEALRAVSLGLRGVYPDRPDSWASLVHSDP</sequence>
<dbReference type="AlphaFoldDB" id="A0A9X2NNS8"/>
<keyword evidence="3" id="KW-1185">Reference proteome</keyword>
<comment type="caution">
    <text evidence="2">The sequence shown here is derived from an EMBL/GenBank/DDBJ whole genome shotgun (WGS) entry which is preliminary data.</text>
</comment>
<dbReference type="Proteomes" id="UP001144096">
    <property type="component" value="Unassembled WGS sequence"/>
</dbReference>
<proteinExistence type="predicted"/>
<protein>
    <submittedName>
        <fullName evidence="2">CHAT domain-containing protein</fullName>
    </submittedName>
</protein>
<organism evidence="2 3">
    <name type="scientific">Amycolatopsis iheyensis</name>
    <dbReference type="NCBI Taxonomy" id="2945988"/>
    <lineage>
        <taxon>Bacteria</taxon>
        <taxon>Bacillati</taxon>
        <taxon>Actinomycetota</taxon>
        <taxon>Actinomycetes</taxon>
        <taxon>Pseudonocardiales</taxon>
        <taxon>Pseudonocardiaceae</taxon>
        <taxon>Amycolatopsis</taxon>
    </lineage>
</organism>
<evidence type="ECO:0000259" key="1">
    <source>
        <dbReference type="Pfam" id="PF12770"/>
    </source>
</evidence>
<feature type="domain" description="CHAT" evidence="1">
    <location>
        <begin position="18"/>
        <end position="85"/>
    </location>
</feature>
<name>A0A9X2NNS8_9PSEU</name>
<dbReference type="EMBL" id="JAMXQV010000048">
    <property type="protein sequence ID" value="MCR6490535.1"/>
    <property type="molecule type" value="Genomic_DNA"/>
</dbReference>
<evidence type="ECO:0000313" key="2">
    <source>
        <dbReference type="EMBL" id="MCR6490535.1"/>
    </source>
</evidence>